<gene>
    <name evidence="2" type="ORF">HNQ43_000855</name>
</gene>
<evidence type="ECO:0000256" key="1">
    <source>
        <dbReference type="SAM" id="Phobius"/>
    </source>
</evidence>
<evidence type="ECO:0000313" key="3">
    <source>
        <dbReference type="Proteomes" id="UP000521313"/>
    </source>
</evidence>
<sequence length="257" mass="30587">MISICVVLLVFICICFFQISNLDLIRIEDNTYNSISILIDLSVSLLTLLGILFAVKQLWDSKKLNESQFVMDLNNEFISNPNMLEIERQLEKYFIGKSSFYDLSKLWASSTKERQNLISYLVYFEGLSVSVQRKIIGMESTDDLFAYRFFLAFHNPFLQQEELLDYIHYYRGCFVLYFMLSEVWLKRWILWKNRYPNDTKNEPAIPLFNYSLLDNQSVCDFVVQNKKISRRKIKKIKKMADYIRKKTNKEKSQPIED</sequence>
<dbReference type="EMBL" id="JACHHD010000007">
    <property type="protein sequence ID" value="MBB5184809.1"/>
    <property type="molecule type" value="Genomic_DNA"/>
</dbReference>
<dbReference type="RefSeq" id="WP_183375130.1">
    <property type="nucleotide sequence ID" value="NZ_JACHHD010000007.1"/>
</dbReference>
<feature type="transmembrane region" description="Helical" evidence="1">
    <location>
        <begin position="32"/>
        <end position="55"/>
    </location>
</feature>
<keyword evidence="1" id="KW-0812">Transmembrane</keyword>
<reference evidence="2 3" key="1">
    <citation type="submission" date="2020-08" db="EMBL/GenBank/DDBJ databases">
        <title>Genomic Encyclopedia of Type Strains, Phase IV (KMG-IV): sequencing the most valuable type-strain genomes for metagenomic binning, comparative biology and taxonomic classification.</title>
        <authorList>
            <person name="Goeker M."/>
        </authorList>
    </citation>
    <scope>NUCLEOTIDE SEQUENCE [LARGE SCALE GENOMIC DNA]</scope>
    <source>
        <strain evidence="2 3">DSM 26963</strain>
    </source>
</reference>
<keyword evidence="1" id="KW-1133">Transmembrane helix</keyword>
<proteinExistence type="predicted"/>
<organism evidence="2 3">
    <name type="scientific">Faecalicoccus acidiformans</name>
    <dbReference type="NCBI Taxonomy" id="915173"/>
    <lineage>
        <taxon>Bacteria</taxon>
        <taxon>Bacillati</taxon>
        <taxon>Bacillota</taxon>
        <taxon>Erysipelotrichia</taxon>
        <taxon>Erysipelotrichales</taxon>
        <taxon>Erysipelotrichaceae</taxon>
        <taxon>Faecalicoccus</taxon>
    </lineage>
</organism>
<protein>
    <recommendedName>
        <fullName evidence="4">DUF4760 domain-containing protein</fullName>
    </recommendedName>
</protein>
<dbReference type="AlphaFoldDB" id="A0A7W8FWN2"/>
<accession>A0A7W8FWN2</accession>
<evidence type="ECO:0008006" key="4">
    <source>
        <dbReference type="Google" id="ProtNLM"/>
    </source>
</evidence>
<evidence type="ECO:0000313" key="2">
    <source>
        <dbReference type="EMBL" id="MBB5184809.1"/>
    </source>
</evidence>
<dbReference type="Proteomes" id="UP000521313">
    <property type="component" value="Unassembled WGS sequence"/>
</dbReference>
<keyword evidence="1" id="KW-0472">Membrane</keyword>
<comment type="caution">
    <text evidence="2">The sequence shown here is derived from an EMBL/GenBank/DDBJ whole genome shotgun (WGS) entry which is preliminary data.</text>
</comment>
<name>A0A7W8FWN2_9FIRM</name>